<protein>
    <recommendedName>
        <fullName evidence="3">PCI domain-containing protein</fullName>
    </recommendedName>
</protein>
<comment type="caution">
    <text evidence="4">The sequence shown here is derived from an EMBL/GenBank/DDBJ whole genome shotgun (WGS) entry which is preliminary data.</text>
</comment>
<evidence type="ECO:0000313" key="5">
    <source>
        <dbReference type="Proteomes" id="UP001306508"/>
    </source>
</evidence>
<organism evidence="4 5">
    <name type="scientific">Arxiozyma heterogenica</name>
    <dbReference type="NCBI Taxonomy" id="278026"/>
    <lineage>
        <taxon>Eukaryota</taxon>
        <taxon>Fungi</taxon>
        <taxon>Dikarya</taxon>
        <taxon>Ascomycota</taxon>
        <taxon>Saccharomycotina</taxon>
        <taxon>Saccharomycetes</taxon>
        <taxon>Saccharomycetales</taxon>
        <taxon>Saccharomycetaceae</taxon>
        <taxon>Arxiozyma</taxon>
    </lineage>
</organism>
<dbReference type="InterPro" id="IPR006746">
    <property type="entry name" value="26S_Psome_Rpn12"/>
</dbReference>
<feature type="domain" description="PCI" evidence="3">
    <location>
        <begin position="81"/>
        <end position="255"/>
    </location>
</feature>
<keyword evidence="2" id="KW-0647">Proteasome</keyword>
<dbReference type="GO" id="GO:0043161">
    <property type="term" value="P:proteasome-mediated ubiquitin-dependent protein catabolic process"/>
    <property type="evidence" value="ECO:0007669"/>
    <property type="project" value="TreeGrafter"/>
</dbReference>
<dbReference type="GO" id="GO:0005634">
    <property type="term" value="C:nucleus"/>
    <property type="evidence" value="ECO:0007669"/>
    <property type="project" value="TreeGrafter"/>
</dbReference>
<dbReference type="PANTHER" id="PTHR12387">
    <property type="entry name" value="26S PROTEASOME NON-ATPASE REGULATORY SUBUNIT 8"/>
    <property type="match status" value="1"/>
</dbReference>
<gene>
    <name evidence="4" type="ORF">RI543_003859</name>
</gene>
<comment type="similarity">
    <text evidence="1">Belongs to the proteasome subunit S14 family.</text>
</comment>
<dbReference type="Pfam" id="PF10075">
    <property type="entry name" value="CSN8_PSD8_EIF3K"/>
    <property type="match status" value="1"/>
</dbReference>
<dbReference type="Proteomes" id="UP001306508">
    <property type="component" value="Unassembled WGS sequence"/>
</dbReference>
<evidence type="ECO:0000256" key="2">
    <source>
        <dbReference type="ARBA" id="ARBA00022942"/>
    </source>
</evidence>
<dbReference type="PROSITE" id="PS50250">
    <property type="entry name" value="PCI"/>
    <property type="match status" value="1"/>
</dbReference>
<dbReference type="Gene3D" id="1.25.40.990">
    <property type="match status" value="1"/>
</dbReference>
<evidence type="ECO:0000256" key="1">
    <source>
        <dbReference type="ARBA" id="ARBA00009627"/>
    </source>
</evidence>
<name>A0AAN8A7M6_9SACH</name>
<evidence type="ECO:0000313" key="4">
    <source>
        <dbReference type="EMBL" id="KAK5778931.1"/>
    </source>
</evidence>
<evidence type="ECO:0000259" key="3">
    <source>
        <dbReference type="PROSITE" id="PS50250"/>
    </source>
</evidence>
<dbReference type="PANTHER" id="PTHR12387:SF0">
    <property type="entry name" value="26S PROTEASOME NON-ATPASE REGULATORY SUBUNIT 8"/>
    <property type="match status" value="1"/>
</dbReference>
<dbReference type="AlphaFoldDB" id="A0AAN8A7M6"/>
<dbReference type="InterPro" id="IPR000717">
    <property type="entry name" value="PCI_dom"/>
</dbReference>
<dbReference type="GO" id="GO:0005829">
    <property type="term" value="C:cytosol"/>
    <property type="evidence" value="ECO:0007669"/>
    <property type="project" value="TreeGrafter"/>
</dbReference>
<keyword evidence="5" id="KW-1185">Reference proteome</keyword>
<dbReference type="EMBL" id="JAWIZZ010000051">
    <property type="protein sequence ID" value="KAK5778931.1"/>
    <property type="molecule type" value="Genomic_DNA"/>
</dbReference>
<accession>A0AAN8A7M6</accession>
<sequence length="293" mass="33789">MSSIALPDLVKSLSVAFNNKEYENCEKLLGPIKVELIKHKLLIPNLQGSTNLTQDYINDLNITKQILEIGALTSIYLSKFEIYQNYFAQLRQFYFNDIQALNNSNNKSKLISLYLLILLSQGDVTRFHSELEYLDKRIKNLEDDELLSYPIKVDRWLMEGSYQKAWDLLEAGSAVPELDVFSKTLMDAIREEIAVNTELAYTSLPLINVKTLLFFSTEKQAEHFALEKGWTINNSIVYFPNKEQLDGIDNEDNEEEEEEEAITENLTKVDNKLIQLNLIKKTMNYAINLETIV</sequence>
<proteinExistence type="inferred from homology"/>
<reference evidence="5" key="1">
    <citation type="submission" date="2023-07" db="EMBL/GenBank/DDBJ databases">
        <title>A draft genome of Kazachstania heterogenica Y-27499.</title>
        <authorList>
            <person name="Donic C."/>
            <person name="Kralova J.S."/>
            <person name="Fidel L."/>
            <person name="Ben-Dor S."/>
            <person name="Jung S."/>
        </authorList>
    </citation>
    <scope>NUCLEOTIDE SEQUENCE [LARGE SCALE GENOMIC DNA]</scope>
    <source>
        <strain evidence="5">Y27499</strain>
    </source>
</reference>
<dbReference type="InterPro" id="IPR033464">
    <property type="entry name" value="CSN8_PSD8_EIF3K"/>
</dbReference>
<dbReference type="GO" id="GO:0008541">
    <property type="term" value="C:proteasome regulatory particle, lid subcomplex"/>
    <property type="evidence" value="ECO:0007669"/>
    <property type="project" value="TreeGrafter"/>
</dbReference>